<comment type="similarity">
    <text evidence="1">Belongs to the ATP-dependent AMP-binding enzyme family.</text>
</comment>
<dbReference type="GO" id="GO:0006631">
    <property type="term" value="P:fatty acid metabolic process"/>
    <property type="evidence" value="ECO:0007669"/>
    <property type="project" value="UniProtKB-KW"/>
</dbReference>
<dbReference type="PANTHER" id="PTHR43859">
    <property type="entry name" value="ACYL-ACTIVATING ENZYME"/>
    <property type="match status" value="1"/>
</dbReference>
<reference evidence="7 8" key="1">
    <citation type="submission" date="2016-04" db="EMBL/GenBank/DDBJ databases">
        <authorList>
            <person name="Evans L.H."/>
            <person name="Alamgir A."/>
            <person name="Owens N."/>
            <person name="Weber N.D."/>
            <person name="Virtaneva K."/>
            <person name="Barbian K."/>
            <person name="Babar A."/>
            <person name="Rosenke K."/>
        </authorList>
    </citation>
    <scope>NUCLEOTIDE SEQUENCE [LARGE SCALE GENOMIC DNA]</scope>
    <source>
        <strain evidence="7 8">LMa1</strain>
    </source>
</reference>
<dbReference type="InterPro" id="IPR000873">
    <property type="entry name" value="AMP-dep_synth/lig_dom"/>
</dbReference>
<feature type="domain" description="AMP-binding enzyme C-terminal" evidence="6">
    <location>
        <begin position="446"/>
        <end position="523"/>
    </location>
</feature>
<dbReference type="CDD" id="cd12119">
    <property type="entry name" value="ttLC_FACS_AlkK_like"/>
    <property type="match status" value="1"/>
</dbReference>
<dbReference type="FunFam" id="3.30.300.30:FF:000008">
    <property type="entry name" value="2,3-dihydroxybenzoate-AMP ligase"/>
    <property type="match status" value="1"/>
</dbReference>
<dbReference type="SUPFAM" id="SSF56801">
    <property type="entry name" value="Acetyl-CoA synthetase-like"/>
    <property type="match status" value="1"/>
</dbReference>
<dbReference type="EMBL" id="LYVF01000047">
    <property type="protein sequence ID" value="OAT85817.1"/>
    <property type="molecule type" value="Genomic_DNA"/>
</dbReference>
<evidence type="ECO:0000256" key="2">
    <source>
        <dbReference type="ARBA" id="ARBA00022598"/>
    </source>
</evidence>
<dbReference type="NCBIfam" id="NF004837">
    <property type="entry name" value="PRK06187.1"/>
    <property type="match status" value="1"/>
</dbReference>
<proteinExistence type="inferred from homology"/>
<dbReference type="AlphaFoldDB" id="A0A1B7LHQ9"/>
<name>A0A1B7LHQ9_9FIRM</name>
<sequence length="534" mass="60475">MMRYPLLLRSILERARKLFPAKEIVSRDFSGLFRYDYGRFYERVCRLANVLKELGVEPGDRVATLAWNNHRHLELYFALPCMGAVVHTVNLRLFKEQIIFILNHAEDRVIFIDEDLVPVIEEIREQVQGLKHFVIMTDKDGPPPTSLSPAYSYEQLLAGASPDYRFPADLDEWSPASMCYTTATTGDPKGVMYSHRALYLHSLMIGMTDTFGLCEQDAAMPVVPMFHVNAWGIPYGAALVGAKLVLPGARPDARVLCELIQNEKVSVAAGVPTIWMGCLNLLEKENYDFSSLSRLLVGGASSPRALIEAYEKKHGIPFIVAYGMTETTPLTLLSRPKSYMRDWPEERVYALKVKQGLFAPGLEMRVTGEDGTDVLWDGCTMGELLFRGPWITGEYYRDPQRSKEALRGGWFRTADIATVDAEGYVNICDRSKDLIKSGGEWISSVELENTIMGHPAVAEAAVVALPHEKWQERPLACVVIREEFKGRVKPEDILEYLRSRVAKWWLPDRVEFIDEVPKTSVGKFDKKVLRRRFS</sequence>
<dbReference type="InterPro" id="IPR045851">
    <property type="entry name" value="AMP-bd_C_sf"/>
</dbReference>
<dbReference type="PANTHER" id="PTHR43859:SF4">
    <property type="entry name" value="BUTANOATE--COA LIGASE AAE1-RELATED"/>
    <property type="match status" value="1"/>
</dbReference>
<dbReference type="Gene3D" id="3.40.50.12780">
    <property type="entry name" value="N-terminal domain of ligase-like"/>
    <property type="match status" value="1"/>
</dbReference>
<evidence type="ECO:0000256" key="3">
    <source>
        <dbReference type="ARBA" id="ARBA00022832"/>
    </source>
</evidence>
<evidence type="ECO:0000313" key="7">
    <source>
        <dbReference type="EMBL" id="OAT85817.1"/>
    </source>
</evidence>
<feature type="domain" description="AMP-dependent synthetase/ligase" evidence="5">
    <location>
        <begin position="15"/>
        <end position="396"/>
    </location>
</feature>
<protein>
    <submittedName>
        <fullName evidence="7">Fatty-acid--CoA ligase</fullName>
    </submittedName>
</protein>
<evidence type="ECO:0000256" key="4">
    <source>
        <dbReference type="ARBA" id="ARBA00023098"/>
    </source>
</evidence>
<keyword evidence="8" id="KW-1185">Reference proteome</keyword>
<dbReference type="InterPro" id="IPR042099">
    <property type="entry name" value="ANL_N_sf"/>
</dbReference>
<dbReference type="STRING" id="1838280.A6M21_04870"/>
<dbReference type="Gene3D" id="3.30.300.30">
    <property type="match status" value="1"/>
</dbReference>
<accession>A0A1B7LHQ9</accession>
<evidence type="ECO:0000256" key="1">
    <source>
        <dbReference type="ARBA" id="ARBA00006432"/>
    </source>
</evidence>
<gene>
    <name evidence="7" type="ORF">A6M21_04870</name>
</gene>
<dbReference type="InterPro" id="IPR025110">
    <property type="entry name" value="AMP-bd_C"/>
</dbReference>
<dbReference type="Pfam" id="PF13193">
    <property type="entry name" value="AMP-binding_C"/>
    <property type="match status" value="1"/>
</dbReference>
<evidence type="ECO:0000313" key="8">
    <source>
        <dbReference type="Proteomes" id="UP000078532"/>
    </source>
</evidence>
<comment type="caution">
    <text evidence="7">The sequence shown here is derived from an EMBL/GenBank/DDBJ whole genome shotgun (WGS) entry which is preliminary data.</text>
</comment>
<evidence type="ECO:0000259" key="5">
    <source>
        <dbReference type="Pfam" id="PF00501"/>
    </source>
</evidence>
<dbReference type="Proteomes" id="UP000078532">
    <property type="component" value="Unassembled WGS sequence"/>
</dbReference>
<dbReference type="Pfam" id="PF00501">
    <property type="entry name" value="AMP-binding"/>
    <property type="match status" value="1"/>
</dbReference>
<dbReference type="GO" id="GO:0016874">
    <property type="term" value="F:ligase activity"/>
    <property type="evidence" value="ECO:0007669"/>
    <property type="project" value="UniProtKB-KW"/>
</dbReference>
<keyword evidence="2 7" id="KW-0436">Ligase</keyword>
<dbReference type="OrthoDB" id="9778383at2"/>
<organism evidence="7 8">
    <name type="scientific">Desulfotomaculum copahuensis</name>
    <dbReference type="NCBI Taxonomy" id="1838280"/>
    <lineage>
        <taxon>Bacteria</taxon>
        <taxon>Bacillati</taxon>
        <taxon>Bacillota</taxon>
        <taxon>Clostridia</taxon>
        <taxon>Eubacteriales</taxon>
        <taxon>Desulfotomaculaceae</taxon>
        <taxon>Desulfotomaculum</taxon>
    </lineage>
</organism>
<keyword evidence="4" id="KW-0443">Lipid metabolism</keyword>
<keyword evidence="3" id="KW-0276">Fatty acid metabolism</keyword>
<evidence type="ECO:0000259" key="6">
    <source>
        <dbReference type="Pfam" id="PF13193"/>
    </source>
</evidence>